<keyword evidence="11" id="KW-1185">Reference proteome</keyword>
<proteinExistence type="predicted"/>
<dbReference type="SMART" id="SM00850">
    <property type="entry name" value="LytTR"/>
    <property type="match status" value="1"/>
</dbReference>
<dbReference type="AlphaFoldDB" id="A0AAE3AVM5"/>
<evidence type="ECO:0000256" key="3">
    <source>
        <dbReference type="ARBA" id="ARBA00023012"/>
    </source>
</evidence>
<accession>A0AAE3AVM5</accession>
<dbReference type="RefSeq" id="WP_021915036.1">
    <property type="nucleotide sequence ID" value="NZ_JAJEQF010000018.1"/>
</dbReference>
<dbReference type="Gene3D" id="3.40.50.2300">
    <property type="match status" value="1"/>
</dbReference>
<evidence type="ECO:0000256" key="5">
    <source>
        <dbReference type="ARBA" id="ARBA00024867"/>
    </source>
</evidence>
<organism evidence="10 11">
    <name type="scientific">Gallintestinimicrobium propionicum</name>
    <dbReference type="NCBI Taxonomy" id="2981770"/>
    <lineage>
        <taxon>Bacteria</taxon>
        <taxon>Bacillati</taxon>
        <taxon>Bacillota</taxon>
        <taxon>Clostridia</taxon>
        <taxon>Lachnospirales</taxon>
        <taxon>Lachnospiraceae</taxon>
        <taxon>Gallintestinimicrobium</taxon>
    </lineage>
</organism>
<comment type="function">
    <text evidence="6">Required for high-level post-exponential phase expression of a series of secreted proteins.</text>
</comment>
<comment type="function">
    <text evidence="5">May play the central regulatory role in sporulation. It may be an element of the effector pathway responsible for the activation of sporulation genes in response to nutritional stress. Spo0A may act in concert with spo0H (a sigma factor) to control the expression of some genes that are critical to the sporulation process.</text>
</comment>
<feature type="domain" description="Response regulatory" evidence="8">
    <location>
        <begin position="3"/>
        <end position="126"/>
    </location>
</feature>
<dbReference type="GO" id="GO:0000156">
    <property type="term" value="F:phosphorelay response regulator activity"/>
    <property type="evidence" value="ECO:0007669"/>
    <property type="project" value="InterPro"/>
</dbReference>
<dbReference type="Pfam" id="PF00072">
    <property type="entry name" value="Response_reg"/>
    <property type="match status" value="1"/>
</dbReference>
<protein>
    <recommendedName>
        <fullName evidence="1">Stage 0 sporulation protein A homolog</fullName>
    </recommendedName>
</protein>
<dbReference type="InterPro" id="IPR007492">
    <property type="entry name" value="LytTR_DNA-bd_dom"/>
</dbReference>
<dbReference type="Gene3D" id="2.40.50.1020">
    <property type="entry name" value="LytTr DNA-binding domain"/>
    <property type="match status" value="1"/>
</dbReference>
<sequence length="243" mass="27980">MIPIYLCEDNPLQLDLLKSMIEKYIFIQAYDMEIRQAVHTPHELLNLLPDQPENAVYFLDIHLHSDMDGIELASAIRQKDPRAFIIFTTTHSEMAMTTFRYQVEPLGFLIKDDPNYTLQILHCLQSVLEKSKIPASPNGRLHFRMPDQDLFIPIHEILYIEATGAHRITVHTTTAIYQCSGSLNETLSKLDQSFFLCHKSCLVNTAHIRTLYRRPCQIVLDNGAVCPCAQRRFSQLQHLMGIE</sequence>
<dbReference type="InterPro" id="IPR011006">
    <property type="entry name" value="CheY-like_superfamily"/>
</dbReference>
<evidence type="ECO:0000256" key="4">
    <source>
        <dbReference type="ARBA" id="ARBA00023159"/>
    </source>
</evidence>
<evidence type="ECO:0000256" key="1">
    <source>
        <dbReference type="ARBA" id="ARBA00018672"/>
    </source>
</evidence>
<name>A0AAE3AVM5_9FIRM</name>
<keyword evidence="2" id="KW-0963">Cytoplasm</keyword>
<dbReference type="SUPFAM" id="SSF52172">
    <property type="entry name" value="CheY-like"/>
    <property type="match status" value="1"/>
</dbReference>
<keyword evidence="3" id="KW-0902">Two-component regulatory system</keyword>
<dbReference type="Proteomes" id="UP001199355">
    <property type="component" value="Unassembled WGS sequence"/>
</dbReference>
<dbReference type="PANTHER" id="PTHR37299">
    <property type="entry name" value="TRANSCRIPTIONAL REGULATOR-RELATED"/>
    <property type="match status" value="1"/>
</dbReference>
<dbReference type="PROSITE" id="PS50930">
    <property type="entry name" value="HTH_LYTTR"/>
    <property type="match status" value="1"/>
</dbReference>
<keyword evidence="7" id="KW-0597">Phosphoprotein</keyword>
<evidence type="ECO:0000256" key="7">
    <source>
        <dbReference type="PROSITE-ProRule" id="PRU00169"/>
    </source>
</evidence>
<evidence type="ECO:0000313" key="10">
    <source>
        <dbReference type="EMBL" id="MCC2167696.1"/>
    </source>
</evidence>
<dbReference type="SMART" id="SM00448">
    <property type="entry name" value="REC"/>
    <property type="match status" value="1"/>
</dbReference>
<evidence type="ECO:0000259" key="8">
    <source>
        <dbReference type="PROSITE" id="PS50110"/>
    </source>
</evidence>
<evidence type="ECO:0000256" key="6">
    <source>
        <dbReference type="ARBA" id="ARBA00037164"/>
    </source>
</evidence>
<evidence type="ECO:0000259" key="9">
    <source>
        <dbReference type="PROSITE" id="PS50930"/>
    </source>
</evidence>
<dbReference type="PANTHER" id="PTHR37299:SF3">
    <property type="entry name" value="STAGE 0 SPORULATION PROTEIN A HOMOLOG"/>
    <property type="match status" value="1"/>
</dbReference>
<keyword evidence="10" id="KW-0238">DNA-binding</keyword>
<evidence type="ECO:0000313" key="11">
    <source>
        <dbReference type="Proteomes" id="UP001199355"/>
    </source>
</evidence>
<comment type="caution">
    <text evidence="10">The sequence shown here is derived from an EMBL/GenBank/DDBJ whole genome shotgun (WGS) entry which is preliminary data.</text>
</comment>
<keyword evidence="4" id="KW-0010">Activator</keyword>
<dbReference type="EMBL" id="JAJEQF010000018">
    <property type="protein sequence ID" value="MCC2167696.1"/>
    <property type="molecule type" value="Genomic_DNA"/>
</dbReference>
<dbReference type="Pfam" id="PF04397">
    <property type="entry name" value="LytTR"/>
    <property type="match status" value="1"/>
</dbReference>
<dbReference type="InterPro" id="IPR046947">
    <property type="entry name" value="LytR-like"/>
</dbReference>
<dbReference type="InterPro" id="IPR001789">
    <property type="entry name" value="Sig_transdc_resp-reg_receiver"/>
</dbReference>
<gene>
    <name evidence="10" type="ORF">LKD45_08330</name>
</gene>
<feature type="domain" description="HTH LytTR-type" evidence="9">
    <location>
        <begin position="147"/>
        <end position="242"/>
    </location>
</feature>
<evidence type="ECO:0000256" key="2">
    <source>
        <dbReference type="ARBA" id="ARBA00022490"/>
    </source>
</evidence>
<reference evidence="10 11" key="1">
    <citation type="submission" date="2021-10" db="EMBL/GenBank/DDBJ databases">
        <title>Anaerobic single-cell dispensing facilitates the cultivation of human gut bacteria.</title>
        <authorList>
            <person name="Afrizal A."/>
        </authorList>
    </citation>
    <scope>NUCLEOTIDE SEQUENCE [LARGE SCALE GENOMIC DNA]</scope>
    <source>
        <strain evidence="10 11">CLA-AA-H244</strain>
    </source>
</reference>
<dbReference type="PROSITE" id="PS50110">
    <property type="entry name" value="RESPONSE_REGULATORY"/>
    <property type="match status" value="1"/>
</dbReference>
<dbReference type="GO" id="GO:0003677">
    <property type="term" value="F:DNA binding"/>
    <property type="evidence" value="ECO:0007669"/>
    <property type="project" value="UniProtKB-KW"/>
</dbReference>
<feature type="modified residue" description="4-aspartylphosphate" evidence="7">
    <location>
        <position position="60"/>
    </location>
</feature>